<keyword evidence="1" id="KW-0808">Transferase</keyword>
<dbReference type="InterPro" id="IPR000608">
    <property type="entry name" value="UBC"/>
</dbReference>
<evidence type="ECO:0000256" key="3">
    <source>
        <dbReference type="SAM" id="MobiDB-lite"/>
    </source>
</evidence>
<organism evidence="5 6">
    <name type="scientific">Nyssa sinensis</name>
    <dbReference type="NCBI Taxonomy" id="561372"/>
    <lineage>
        <taxon>Eukaryota</taxon>
        <taxon>Viridiplantae</taxon>
        <taxon>Streptophyta</taxon>
        <taxon>Embryophyta</taxon>
        <taxon>Tracheophyta</taxon>
        <taxon>Spermatophyta</taxon>
        <taxon>Magnoliopsida</taxon>
        <taxon>eudicotyledons</taxon>
        <taxon>Gunneridae</taxon>
        <taxon>Pentapetalae</taxon>
        <taxon>asterids</taxon>
        <taxon>Cornales</taxon>
        <taxon>Nyssaceae</taxon>
        <taxon>Nyssa</taxon>
    </lineage>
</organism>
<evidence type="ECO:0000256" key="1">
    <source>
        <dbReference type="ARBA" id="ARBA00022679"/>
    </source>
</evidence>
<dbReference type="Proteomes" id="UP000325577">
    <property type="component" value="Linkage Group LG4"/>
</dbReference>
<keyword evidence="6" id="KW-1185">Reference proteome</keyword>
<evidence type="ECO:0000256" key="2">
    <source>
        <dbReference type="ARBA" id="ARBA00022786"/>
    </source>
</evidence>
<feature type="region of interest" description="Disordered" evidence="3">
    <location>
        <begin position="89"/>
        <end position="117"/>
    </location>
</feature>
<protein>
    <recommendedName>
        <fullName evidence="4">UBC core domain-containing protein</fullName>
    </recommendedName>
</protein>
<dbReference type="AlphaFoldDB" id="A0A5J5A3B4"/>
<gene>
    <name evidence="5" type="ORF">F0562_010324</name>
</gene>
<sequence length="503" mass="55805">MESPPLARYIPQKSKKRVFPGSSSSYMDPEVVEISPPISWSSKTKSLKQEEVMHHEIINVDMDEDSTDVMLIDEKVDTKNKGKEALANFSNGHSSAAKPGSVDGVQSSKRSCASGPHNSINLDGFSSDLSCGDDEYTDMYYDDLMYDDEYAILQAHFDNIDIPPGVEAPIPWLADPAQNNKKAATASSSTHSSLRIQSNPVGFPPGTDSSSSWCLPESAQIRKKSSSTSSSSLQTEIWSFPEPLQSKKLVNLTGSTYSSMQTQKSAVNLLPGVESLKPWRLLESSHSKKKPGVSVSTARYSSHDQLGGMKFSTGIEPSSGWSYFPNSSTKQVGNDYSGFFPLSDAAYIFPEEESYIPWVQDLAKSQTNPTAEGSSTIPFEAVSIGEKYGNENDILKKFQLFKQFDTVQDHSDHQYSRNGSSMKQPSKNWAKKIQEEWRILEKDLPGAEGTPYHDGLFFFDVFFPCNYPNVPPHVYYHSGGLRINPNLYNCGKVCLEPSQHLEW</sequence>
<dbReference type="PANTHER" id="PTHR46116:SF41">
    <property type="entry name" value="UBIQUITIN-CONJUGATING ENZYME E2 25-RELATED"/>
    <property type="match status" value="1"/>
</dbReference>
<dbReference type="GO" id="GO:0061631">
    <property type="term" value="F:ubiquitin conjugating enzyme activity"/>
    <property type="evidence" value="ECO:0007669"/>
    <property type="project" value="TreeGrafter"/>
</dbReference>
<reference evidence="5 6" key="1">
    <citation type="submission" date="2019-09" db="EMBL/GenBank/DDBJ databases">
        <title>A chromosome-level genome assembly of the Chinese tupelo Nyssa sinensis.</title>
        <authorList>
            <person name="Yang X."/>
            <person name="Kang M."/>
            <person name="Yang Y."/>
            <person name="Xiong H."/>
            <person name="Wang M."/>
            <person name="Zhang Z."/>
            <person name="Wang Z."/>
            <person name="Wu H."/>
            <person name="Ma T."/>
            <person name="Liu J."/>
            <person name="Xi Z."/>
        </authorList>
    </citation>
    <scope>NUCLEOTIDE SEQUENCE [LARGE SCALE GENOMIC DNA]</scope>
    <source>
        <strain evidence="5">J267</strain>
        <tissue evidence="5">Leaf</tissue>
    </source>
</reference>
<feature type="domain" description="UBC core" evidence="4">
    <location>
        <begin position="407"/>
        <end position="503"/>
    </location>
</feature>
<proteinExistence type="predicted"/>
<feature type="region of interest" description="Disordered" evidence="3">
    <location>
        <begin position="1"/>
        <end position="30"/>
    </location>
</feature>
<dbReference type="EMBL" id="CM018047">
    <property type="protein sequence ID" value="KAA8523901.1"/>
    <property type="molecule type" value="Genomic_DNA"/>
</dbReference>
<evidence type="ECO:0000313" key="6">
    <source>
        <dbReference type="Proteomes" id="UP000325577"/>
    </source>
</evidence>
<dbReference type="PANTHER" id="PTHR46116">
    <property type="entry name" value="(E3-INDEPENDENT) E2 UBIQUITIN-CONJUGATING ENZYME"/>
    <property type="match status" value="1"/>
</dbReference>
<feature type="compositionally biased region" description="Low complexity" evidence="3">
    <location>
        <begin position="183"/>
        <end position="193"/>
    </location>
</feature>
<dbReference type="PROSITE" id="PS50127">
    <property type="entry name" value="UBC_2"/>
    <property type="match status" value="1"/>
</dbReference>
<name>A0A5J5A3B4_9ASTE</name>
<dbReference type="Pfam" id="PF00179">
    <property type="entry name" value="UQ_con"/>
    <property type="match status" value="1"/>
</dbReference>
<evidence type="ECO:0000259" key="4">
    <source>
        <dbReference type="PROSITE" id="PS50127"/>
    </source>
</evidence>
<evidence type="ECO:0000313" key="5">
    <source>
        <dbReference type="EMBL" id="KAA8523901.1"/>
    </source>
</evidence>
<dbReference type="InterPro" id="IPR016135">
    <property type="entry name" value="UBQ-conjugating_enzyme/RWD"/>
</dbReference>
<dbReference type="SUPFAM" id="SSF54495">
    <property type="entry name" value="UBC-like"/>
    <property type="match status" value="1"/>
</dbReference>
<feature type="region of interest" description="Disordered" evidence="3">
    <location>
        <begin position="179"/>
        <end position="215"/>
    </location>
</feature>
<keyword evidence="2" id="KW-0833">Ubl conjugation pathway</keyword>
<dbReference type="Gene3D" id="3.10.110.10">
    <property type="entry name" value="Ubiquitin Conjugating Enzyme"/>
    <property type="match status" value="1"/>
</dbReference>
<accession>A0A5J5A3B4</accession>
<feature type="compositionally biased region" description="Polar residues" evidence="3">
    <location>
        <begin position="104"/>
        <end position="117"/>
    </location>
</feature>
<dbReference type="OrthoDB" id="47801at2759"/>